<keyword evidence="1" id="KW-0812">Transmembrane</keyword>
<dbReference type="EMBL" id="NPOA01000003">
    <property type="protein sequence ID" value="PAV30525.1"/>
    <property type="molecule type" value="Genomic_DNA"/>
</dbReference>
<evidence type="ECO:0000256" key="1">
    <source>
        <dbReference type="SAM" id="Phobius"/>
    </source>
</evidence>
<gene>
    <name evidence="2" type="ORF">CIL05_05335</name>
</gene>
<dbReference type="AlphaFoldDB" id="A0A2A2IHD3"/>
<dbReference type="RefSeq" id="WP_095654492.1">
    <property type="nucleotide sequence ID" value="NZ_NPOA01000003.1"/>
</dbReference>
<dbReference type="OrthoDB" id="1751619at2"/>
<accession>A0A2A2IHD3</accession>
<keyword evidence="1" id="KW-0472">Membrane</keyword>
<keyword evidence="3" id="KW-1185">Reference proteome</keyword>
<evidence type="ECO:0000313" key="3">
    <source>
        <dbReference type="Proteomes" id="UP000218887"/>
    </source>
</evidence>
<feature type="transmembrane region" description="Helical" evidence="1">
    <location>
        <begin position="241"/>
        <end position="265"/>
    </location>
</feature>
<feature type="transmembrane region" description="Helical" evidence="1">
    <location>
        <begin position="18"/>
        <end position="36"/>
    </location>
</feature>
<feature type="transmembrane region" description="Helical" evidence="1">
    <location>
        <begin position="186"/>
        <end position="205"/>
    </location>
</feature>
<feature type="transmembrane region" description="Helical" evidence="1">
    <location>
        <begin position="214"/>
        <end position="235"/>
    </location>
</feature>
<comment type="caution">
    <text evidence="2">The sequence shown here is derived from an EMBL/GenBank/DDBJ whole genome shotgun (WGS) entry which is preliminary data.</text>
</comment>
<keyword evidence="1" id="KW-1133">Transmembrane helix</keyword>
<dbReference type="Proteomes" id="UP000218887">
    <property type="component" value="Unassembled WGS sequence"/>
</dbReference>
<sequence>MNRFLKLVNFELGRFMKIYLALIGITIISQIAGVIIKSNSYVERANEAIYEDLIPKEDFFATEGLMSMLHVLRSVWFMGPIALCIAALIFYVFFIWYRDWFGKNTFIYRLLMLPTARIQIFLSKAVSILLMVFGLVAIQLILLPIESVILKWIVPLDYRIDMTVGEIIQNFRELQMLIPSTFIEFVLYYGAGMMAVFIIFTAILFERSFRLKGILFGAIFVGLAVLVFFSPILIMEIMQTYYLYPIEIFILEIILGLVVIGASIWTSHFLLKKKITV</sequence>
<name>A0A2A2IHD3_9BACI</name>
<reference evidence="2 3" key="1">
    <citation type="submission" date="2017-08" db="EMBL/GenBank/DDBJ databases">
        <title>Virgibacillus indicus sp. nov. and Virgibacillus profoundi sp. nov, two moderately halophilic bacteria isolated from marine sediment by using the Microfluidic Streak Plate.</title>
        <authorList>
            <person name="Xu B."/>
            <person name="Hu B."/>
            <person name="Wang J."/>
            <person name="Zhu Y."/>
            <person name="Huang L."/>
            <person name="Du W."/>
            <person name="Huang Y."/>
        </authorList>
    </citation>
    <scope>NUCLEOTIDE SEQUENCE [LARGE SCALE GENOMIC DNA]</scope>
    <source>
        <strain evidence="2 3">IO3-P3-H5</strain>
    </source>
</reference>
<feature type="transmembrane region" description="Helical" evidence="1">
    <location>
        <begin position="118"/>
        <end position="142"/>
    </location>
</feature>
<evidence type="ECO:0000313" key="2">
    <source>
        <dbReference type="EMBL" id="PAV30525.1"/>
    </source>
</evidence>
<protein>
    <submittedName>
        <fullName evidence="2">Uncharacterized protein</fullName>
    </submittedName>
</protein>
<organism evidence="2 3">
    <name type="scientific">Virgibacillus profundi</name>
    <dbReference type="NCBI Taxonomy" id="2024555"/>
    <lineage>
        <taxon>Bacteria</taxon>
        <taxon>Bacillati</taxon>
        <taxon>Bacillota</taxon>
        <taxon>Bacilli</taxon>
        <taxon>Bacillales</taxon>
        <taxon>Bacillaceae</taxon>
        <taxon>Virgibacillus</taxon>
    </lineage>
</organism>
<feature type="transmembrane region" description="Helical" evidence="1">
    <location>
        <begin position="75"/>
        <end position="97"/>
    </location>
</feature>
<proteinExistence type="predicted"/>